<dbReference type="AlphaFoldDB" id="A0A7K1LAH9"/>
<evidence type="ECO:0000313" key="1">
    <source>
        <dbReference type="EMBL" id="MUN41428.1"/>
    </source>
</evidence>
<dbReference type="EMBL" id="WOFH01000014">
    <property type="protein sequence ID" value="MUN41428.1"/>
    <property type="molecule type" value="Genomic_DNA"/>
</dbReference>
<proteinExistence type="predicted"/>
<evidence type="ECO:0000313" key="2">
    <source>
        <dbReference type="Proteomes" id="UP000432015"/>
    </source>
</evidence>
<dbReference type="Proteomes" id="UP000432015">
    <property type="component" value="Unassembled WGS sequence"/>
</dbReference>
<sequence>MPDTTHRVAVTLVAITDDDAHQVMARMLDAVRNALPELAIDYATNSGFDLSEDDEAESEVHLVVDGTGIVRAYLDAPDRADKHARTVGGVIVELPIIADHRREATA</sequence>
<name>A0A7K1LAH9_9ACTN</name>
<protein>
    <submittedName>
        <fullName evidence="1">Uncharacterized protein</fullName>
    </submittedName>
</protein>
<accession>A0A7K1LAH9</accession>
<keyword evidence="2" id="KW-1185">Reference proteome</keyword>
<organism evidence="1 2">
    <name type="scientific">Actinomadura litoris</name>
    <dbReference type="NCBI Taxonomy" id="2678616"/>
    <lineage>
        <taxon>Bacteria</taxon>
        <taxon>Bacillati</taxon>
        <taxon>Actinomycetota</taxon>
        <taxon>Actinomycetes</taxon>
        <taxon>Streptosporangiales</taxon>
        <taxon>Thermomonosporaceae</taxon>
        <taxon>Actinomadura</taxon>
    </lineage>
</organism>
<gene>
    <name evidence="1" type="ORF">GNZ18_33270</name>
</gene>
<dbReference type="RefSeq" id="WP_156220599.1">
    <property type="nucleotide sequence ID" value="NZ_WOFH01000014.1"/>
</dbReference>
<reference evidence="1 2" key="1">
    <citation type="submission" date="2019-11" db="EMBL/GenBank/DDBJ databases">
        <authorList>
            <person name="Cao P."/>
        </authorList>
    </citation>
    <scope>NUCLEOTIDE SEQUENCE [LARGE SCALE GENOMIC DNA]</scope>
    <source>
        <strain evidence="1 2">NEAU-AAG5</strain>
    </source>
</reference>
<comment type="caution">
    <text evidence="1">The sequence shown here is derived from an EMBL/GenBank/DDBJ whole genome shotgun (WGS) entry which is preliminary data.</text>
</comment>